<dbReference type="OrthoDB" id="8595007at2"/>
<dbReference type="AlphaFoldDB" id="A0A1S1YUZ9"/>
<gene>
    <name evidence="3" type="ORF">NH26_00105</name>
</gene>
<name>A0A1S1YUZ9_FLAPC</name>
<dbReference type="Proteomes" id="UP000179797">
    <property type="component" value="Unassembled WGS sequence"/>
</dbReference>
<dbReference type="EMBL" id="JRYR02000001">
    <property type="protein sequence ID" value="OHX64854.1"/>
    <property type="molecule type" value="Genomic_DNA"/>
</dbReference>
<dbReference type="InterPro" id="IPR038765">
    <property type="entry name" value="Papain-like_cys_pep_sf"/>
</dbReference>
<evidence type="ECO:0000259" key="2">
    <source>
        <dbReference type="Pfam" id="PF12969"/>
    </source>
</evidence>
<accession>A0A1S1YUZ9</accession>
<dbReference type="Gene3D" id="3.10.620.30">
    <property type="match status" value="1"/>
</dbReference>
<dbReference type="Gene3D" id="2.60.40.3140">
    <property type="match status" value="1"/>
</dbReference>
<reference evidence="3 4" key="1">
    <citation type="journal article" date="2012" name="Int. J. Syst. Evol. Microbiol.">
        <title>Flammeovirga pacifica sp. nov., isolated from deep-sea sediment.</title>
        <authorList>
            <person name="Xu H."/>
            <person name="Fu Y."/>
            <person name="Yang N."/>
            <person name="Ding Z."/>
            <person name="Lai Q."/>
            <person name="Zeng R."/>
        </authorList>
    </citation>
    <scope>NUCLEOTIDE SEQUENCE [LARGE SCALE GENOMIC DNA]</scope>
    <source>
        <strain evidence="4">DSM 24597 / LMG 26175 / WPAGA1</strain>
    </source>
</reference>
<dbReference type="STRING" id="915059.NH26_00105"/>
<protein>
    <recommendedName>
        <fullName evidence="5">DUF3857 domain-containing protein</fullName>
    </recommendedName>
</protein>
<dbReference type="InterPro" id="IPR002931">
    <property type="entry name" value="Transglutaminase-like"/>
</dbReference>
<feature type="domain" description="Transglutaminase-like" evidence="1">
    <location>
        <begin position="261"/>
        <end position="337"/>
    </location>
</feature>
<dbReference type="Gene3D" id="2.60.120.1130">
    <property type="match status" value="1"/>
</dbReference>
<dbReference type="Pfam" id="PF12969">
    <property type="entry name" value="DUF3857"/>
    <property type="match status" value="1"/>
</dbReference>
<proteinExistence type="predicted"/>
<organism evidence="3 4">
    <name type="scientific">Flammeovirga pacifica</name>
    <dbReference type="NCBI Taxonomy" id="915059"/>
    <lineage>
        <taxon>Bacteria</taxon>
        <taxon>Pseudomonadati</taxon>
        <taxon>Bacteroidota</taxon>
        <taxon>Cytophagia</taxon>
        <taxon>Cytophagales</taxon>
        <taxon>Flammeovirgaceae</taxon>
        <taxon>Flammeovirga</taxon>
    </lineage>
</organism>
<evidence type="ECO:0000313" key="3">
    <source>
        <dbReference type="EMBL" id="OHX64854.1"/>
    </source>
</evidence>
<evidence type="ECO:0008006" key="5">
    <source>
        <dbReference type="Google" id="ProtNLM"/>
    </source>
</evidence>
<dbReference type="Pfam" id="PF01841">
    <property type="entry name" value="Transglut_core"/>
    <property type="match status" value="1"/>
</dbReference>
<keyword evidence="4" id="KW-1185">Reference proteome</keyword>
<evidence type="ECO:0000259" key="1">
    <source>
        <dbReference type="Pfam" id="PF01841"/>
    </source>
</evidence>
<dbReference type="SUPFAM" id="SSF54001">
    <property type="entry name" value="Cysteine proteinases"/>
    <property type="match status" value="1"/>
</dbReference>
<dbReference type="RefSeq" id="WP_052432290.1">
    <property type="nucleotide sequence ID" value="NZ_JRYR02000001.1"/>
</dbReference>
<comment type="caution">
    <text evidence="3">The sequence shown here is derived from an EMBL/GenBank/DDBJ whole genome shotgun (WGS) entry which is preliminary data.</text>
</comment>
<dbReference type="InterPro" id="IPR024618">
    <property type="entry name" value="DUF3857"/>
</dbReference>
<feature type="domain" description="DUF3857" evidence="2">
    <location>
        <begin position="38"/>
        <end position="195"/>
    </location>
</feature>
<sequence>MLSKYKLFVTALFLFFPFFLFSQQAKVISYDTQIAFENGKLKKTVDVALQINDKRAVDLGEIEIPYNSSMRINRAYILDAQGQLVKKLKGKDINTKSLTENATFYSDANIKYFTLKWSSFPYSIHYSYTTSVDNFISITHWIPFIYKNINTESATLEVVLPKDYEYKVYEQKGGFIKHEKKTDEHVILSWELDPMLSVKIREERFSAHIQDLLPMVLITPKSFKYGEIGDLSTWNSYGDWVYSLSEGMDELTTSEKEKVHALTDHISTKEEKVKVLYNYLQENTRYINVSVDIGGLVPYPASYVCENKYGDCKALTNYMKALLKEVGIPSYAVDVKAGKKVKKIIHDFPSQQFNHVILGVPLENDTLFLENTSKYLPYNYLGDFTYGREALWIEKGNSRLITLPKYTTQTAKEELDLQYTFNEDLSAKIDIQWTVRGAHFSNILHVKNLTKEEDKINYFKNVGLTYNINVETIEFEENNKSDEIKVHIKGSSNKIIRKVGTLFVISPTSFFDTKLEGVDERINDIVIHHPTHQQITVSYDLGSLSDRYVELSPEKIIRSKYGSFAITYENLKDKHLVKMHQTYLLPSATYPKEEYQDFYDFIKDIERIMKDSNIILKRTI</sequence>
<evidence type="ECO:0000313" key="4">
    <source>
        <dbReference type="Proteomes" id="UP000179797"/>
    </source>
</evidence>